<reference evidence="1" key="2">
    <citation type="journal article" date="2022" name="New Phytol.">
        <title>Evolutionary transition to the ectomycorrhizal habit in the genomes of a hyperdiverse lineage of mushroom-forming fungi.</title>
        <authorList>
            <person name="Looney B."/>
            <person name="Miyauchi S."/>
            <person name="Morin E."/>
            <person name="Drula E."/>
            <person name="Courty P.E."/>
            <person name="Kohler A."/>
            <person name="Kuo A."/>
            <person name="LaButti K."/>
            <person name="Pangilinan J."/>
            <person name="Lipzen A."/>
            <person name="Riley R."/>
            <person name="Andreopoulos W."/>
            <person name="He G."/>
            <person name="Johnson J."/>
            <person name="Nolan M."/>
            <person name="Tritt A."/>
            <person name="Barry K.W."/>
            <person name="Grigoriev I.V."/>
            <person name="Nagy L.G."/>
            <person name="Hibbett D."/>
            <person name="Henrissat B."/>
            <person name="Matheny P.B."/>
            <person name="Labbe J."/>
            <person name="Martin F.M."/>
        </authorList>
    </citation>
    <scope>NUCLEOTIDE SEQUENCE</scope>
    <source>
        <strain evidence="1">EC-137</strain>
    </source>
</reference>
<name>A0ACB8Q7K0_9AGAM</name>
<comment type="caution">
    <text evidence="1">The sequence shown here is derived from an EMBL/GenBank/DDBJ whole genome shotgun (WGS) entry which is preliminary data.</text>
</comment>
<protein>
    <submittedName>
        <fullName evidence="1">Uncharacterized protein</fullName>
    </submittedName>
</protein>
<dbReference type="EMBL" id="MU273870">
    <property type="protein sequence ID" value="KAI0027615.1"/>
    <property type="molecule type" value="Genomic_DNA"/>
</dbReference>
<reference evidence="1" key="1">
    <citation type="submission" date="2021-02" db="EMBL/GenBank/DDBJ databases">
        <authorList>
            <consortium name="DOE Joint Genome Institute"/>
            <person name="Ahrendt S."/>
            <person name="Looney B.P."/>
            <person name="Miyauchi S."/>
            <person name="Morin E."/>
            <person name="Drula E."/>
            <person name="Courty P.E."/>
            <person name="Chicoki N."/>
            <person name="Fauchery L."/>
            <person name="Kohler A."/>
            <person name="Kuo A."/>
            <person name="Labutti K."/>
            <person name="Pangilinan J."/>
            <person name="Lipzen A."/>
            <person name="Riley R."/>
            <person name="Andreopoulos W."/>
            <person name="He G."/>
            <person name="Johnson J."/>
            <person name="Barry K.W."/>
            <person name="Grigoriev I.V."/>
            <person name="Nagy L."/>
            <person name="Hibbett D."/>
            <person name="Henrissat B."/>
            <person name="Matheny P.B."/>
            <person name="Labbe J."/>
            <person name="Martin F."/>
        </authorList>
    </citation>
    <scope>NUCLEOTIDE SEQUENCE</scope>
    <source>
        <strain evidence="1">EC-137</strain>
    </source>
</reference>
<gene>
    <name evidence="1" type="ORF">K488DRAFT_60979</name>
</gene>
<evidence type="ECO:0000313" key="2">
    <source>
        <dbReference type="Proteomes" id="UP000814128"/>
    </source>
</evidence>
<keyword evidence="2" id="KW-1185">Reference proteome</keyword>
<evidence type="ECO:0000313" key="1">
    <source>
        <dbReference type="EMBL" id="KAI0027615.1"/>
    </source>
</evidence>
<organism evidence="1 2">
    <name type="scientific">Vararia minispora EC-137</name>
    <dbReference type="NCBI Taxonomy" id="1314806"/>
    <lineage>
        <taxon>Eukaryota</taxon>
        <taxon>Fungi</taxon>
        <taxon>Dikarya</taxon>
        <taxon>Basidiomycota</taxon>
        <taxon>Agaricomycotina</taxon>
        <taxon>Agaricomycetes</taxon>
        <taxon>Russulales</taxon>
        <taxon>Lachnocladiaceae</taxon>
        <taxon>Vararia</taxon>
    </lineage>
</organism>
<dbReference type="Proteomes" id="UP000814128">
    <property type="component" value="Unassembled WGS sequence"/>
</dbReference>
<sequence length="284" mass="31708">MPVEITDQESYDGPIPEDTYRVLLTGFAPFGKYKENNSWLAVAPLNSQLLTLDVPDVEDYMEEDIDPESPENPNDFFHPPRHIHISSILLPVAYSGVVELVPPLHARPPVILPTLRHPNHPLAPPPESGYDLIFHVGLAGRGGLRVERLGHKTGYRMKDSIGEQAPIPAHVALQEPARGFGGEAYKGMADDLYTGLDVERLVHDLKAMGLQDVYSSMDAGHFVCDYTYYCSLAETKRTAQNNTKGKHTKVLFMHCPPANQPFPTEEVTETIKKMIVWVSQQQDE</sequence>
<proteinExistence type="predicted"/>
<accession>A0ACB8Q7K0</accession>